<gene>
    <name evidence="1" type="ORF">B8A44_07785</name>
</gene>
<dbReference type="RefSeq" id="WP_112790388.1">
    <property type="nucleotide sequence ID" value="NZ_NAQV01000023.1"/>
</dbReference>
<organism evidence="1 2">
    <name type="scientific">Dolosigranulum pigrum</name>
    <dbReference type="NCBI Taxonomy" id="29394"/>
    <lineage>
        <taxon>Bacteria</taxon>
        <taxon>Bacillati</taxon>
        <taxon>Bacillota</taxon>
        <taxon>Bacilli</taxon>
        <taxon>Lactobacillales</taxon>
        <taxon>Carnobacteriaceae</taxon>
        <taxon>Dolosigranulum</taxon>
    </lineage>
</organism>
<dbReference type="EMBL" id="NAQV01000023">
    <property type="protein sequence ID" value="RAN62440.1"/>
    <property type="molecule type" value="Genomic_DNA"/>
</dbReference>
<dbReference type="Pfam" id="PF05895">
    <property type="entry name" value="DUF859"/>
    <property type="match status" value="1"/>
</dbReference>
<name>A0A328KMS8_9LACT</name>
<evidence type="ECO:0000313" key="2">
    <source>
        <dbReference type="Proteomes" id="UP000249099"/>
    </source>
</evidence>
<dbReference type="InterPro" id="IPR008577">
    <property type="entry name" value="DUF859"/>
</dbReference>
<comment type="caution">
    <text evidence="1">The sequence shown here is derived from an EMBL/GenBank/DDBJ whole genome shotgun (WGS) entry which is preliminary data.</text>
</comment>
<evidence type="ECO:0000313" key="1">
    <source>
        <dbReference type="EMBL" id="RAN62440.1"/>
    </source>
</evidence>
<dbReference type="AlphaFoldDB" id="A0A328KMS8"/>
<proteinExistence type="predicted"/>
<dbReference type="Proteomes" id="UP000249099">
    <property type="component" value="Unassembled WGS sequence"/>
</dbReference>
<sequence length="657" mass="72109">MASSGTFRETARRTEPYLIADWKILQKDTSKNRSKIKVTLKLYNQYTINHQGSRSGSIKITPGGTHNFTHSAARVSSGEKTWVLTEYEVWIDHKNDGTQTFKLDARFDINDLWWKSTKRTITTFSVSGSATLDKIERGSTLNSVEINNSTIQSGQTRIITVDISKPNNLYNDILQIFDNGKWVTEWSELSNGRQQLTMTSSDIEKIINTMETSTSKELLVRFSSRDKSNTSTVIGDFTYSTLNVNLSTSSSQPKISSVSISIHGSGRDSNLNQYIQGKSRASVSFSVEPGSGATLVNVNATMRDGKDVSFGSFNSSDNTYSGTTPIINGSGDIVIRLTATNSRGETTSSTRLINVTPYSSPIINNFTIERVSSSNKINVKYSGSYTTLGTTSDYYRSTNNNTLRIALKKKSSSDRTFSQIGSTTNITSGSSFSTSTSYSDFSQTDSYEFKLEVRDDFGTVVSETSVSTGKVLLSLNQDIGVGIGKYHENGVLDINGEVYVDGLLKTSMLVTSSANVDSLRAKNSINTDSTMSATSFLASNYVTAGLILAKNRLRVNGADAIVSGSNNNGMYIKFYDGTLICCCKVLGIKYRQNTTHKFPHTFIEEPFATVTARRPGGYYNVTVMIQSITNEDIKIGAGHDNIKDINAEVIAIGRWKK</sequence>
<protein>
    <submittedName>
        <fullName evidence="1">Uncharacterized protein</fullName>
    </submittedName>
</protein>
<reference evidence="1 2" key="1">
    <citation type="submission" date="2017-03" db="EMBL/GenBank/DDBJ databases">
        <title>wgs assembly of Dolosigranulum pigrum KPL CDC strains.</title>
        <authorList>
            <person name="Brugger S.D."/>
            <person name="Pettigrew M."/>
            <person name="Kong Y."/>
            <person name="Lemon K.P."/>
        </authorList>
    </citation>
    <scope>NUCLEOTIDE SEQUENCE [LARGE SCALE GENOMIC DNA]</scope>
    <source>
        <strain evidence="1 2">KPL1931_CDC4294-98</strain>
    </source>
</reference>
<accession>A0A328KMS8</accession>